<dbReference type="InterPro" id="IPR018862">
    <property type="entry name" value="eIF4E-T"/>
</dbReference>
<comment type="subcellular location">
    <subcellularLocation>
        <location evidence="1">Cytoplasm</location>
    </subcellularLocation>
</comment>
<feature type="region of interest" description="Disordered" evidence="3">
    <location>
        <begin position="1"/>
        <end position="540"/>
    </location>
</feature>
<feature type="compositionally biased region" description="Low complexity" evidence="3">
    <location>
        <begin position="393"/>
        <end position="435"/>
    </location>
</feature>
<dbReference type="VEuPathDB" id="VectorBase:HLOH_059721"/>
<proteinExistence type="predicted"/>
<dbReference type="OrthoDB" id="6517030at2759"/>
<dbReference type="OMA" id="HNMAYAR"/>
<reference evidence="4 5" key="1">
    <citation type="journal article" date="2020" name="Cell">
        <title>Large-Scale Comparative Analyses of Tick Genomes Elucidate Their Genetic Diversity and Vector Capacities.</title>
        <authorList>
            <consortium name="Tick Genome and Microbiome Consortium (TIGMIC)"/>
            <person name="Jia N."/>
            <person name="Wang J."/>
            <person name="Shi W."/>
            <person name="Du L."/>
            <person name="Sun Y."/>
            <person name="Zhan W."/>
            <person name="Jiang J.F."/>
            <person name="Wang Q."/>
            <person name="Zhang B."/>
            <person name="Ji P."/>
            <person name="Bell-Sakyi L."/>
            <person name="Cui X.M."/>
            <person name="Yuan T.T."/>
            <person name="Jiang B.G."/>
            <person name="Yang W.F."/>
            <person name="Lam T.T."/>
            <person name="Chang Q.C."/>
            <person name="Ding S.J."/>
            <person name="Wang X.J."/>
            <person name="Zhu J.G."/>
            <person name="Ruan X.D."/>
            <person name="Zhao L."/>
            <person name="Wei J.T."/>
            <person name="Ye R.Z."/>
            <person name="Que T.C."/>
            <person name="Du C.H."/>
            <person name="Zhou Y.H."/>
            <person name="Cheng J.X."/>
            <person name="Dai P.F."/>
            <person name="Guo W.B."/>
            <person name="Han X.H."/>
            <person name="Huang E.J."/>
            <person name="Li L.F."/>
            <person name="Wei W."/>
            <person name="Gao Y.C."/>
            <person name="Liu J.Z."/>
            <person name="Shao H.Z."/>
            <person name="Wang X."/>
            <person name="Wang C.C."/>
            <person name="Yang T.C."/>
            <person name="Huo Q.B."/>
            <person name="Li W."/>
            <person name="Chen H.Y."/>
            <person name="Chen S.E."/>
            <person name="Zhou L.G."/>
            <person name="Ni X.B."/>
            <person name="Tian J.H."/>
            <person name="Sheng Y."/>
            <person name="Liu T."/>
            <person name="Pan Y.S."/>
            <person name="Xia L.Y."/>
            <person name="Li J."/>
            <person name="Zhao F."/>
            <person name="Cao W.C."/>
        </authorList>
    </citation>
    <scope>NUCLEOTIDE SEQUENCE [LARGE SCALE GENOMIC DNA]</scope>
    <source>
        <strain evidence="4">HaeL-2018</strain>
    </source>
</reference>
<evidence type="ECO:0000256" key="1">
    <source>
        <dbReference type="ARBA" id="ARBA00004496"/>
    </source>
</evidence>
<feature type="compositionally biased region" description="Basic and acidic residues" evidence="3">
    <location>
        <begin position="102"/>
        <end position="113"/>
    </location>
</feature>
<evidence type="ECO:0000256" key="3">
    <source>
        <dbReference type="SAM" id="MobiDB-lite"/>
    </source>
</evidence>
<dbReference type="EMBL" id="JABSTR010000008">
    <property type="protein sequence ID" value="KAH9377426.1"/>
    <property type="molecule type" value="Genomic_DNA"/>
</dbReference>
<evidence type="ECO:0000313" key="4">
    <source>
        <dbReference type="EMBL" id="KAH9377426.1"/>
    </source>
</evidence>
<feature type="compositionally biased region" description="Basic and acidic residues" evidence="3">
    <location>
        <begin position="277"/>
        <end position="290"/>
    </location>
</feature>
<feature type="compositionally biased region" description="Basic and acidic residues" evidence="3">
    <location>
        <begin position="208"/>
        <end position="224"/>
    </location>
</feature>
<keyword evidence="5" id="KW-1185">Reference proteome</keyword>
<feature type="compositionally biased region" description="Polar residues" evidence="3">
    <location>
        <begin position="241"/>
        <end position="253"/>
    </location>
</feature>
<dbReference type="GO" id="GO:0003729">
    <property type="term" value="F:mRNA binding"/>
    <property type="evidence" value="ECO:0007669"/>
    <property type="project" value="TreeGrafter"/>
</dbReference>
<name>A0A9J6GQ84_HAELO</name>
<dbReference type="GO" id="GO:0017148">
    <property type="term" value="P:negative regulation of translation"/>
    <property type="evidence" value="ECO:0007669"/>
    <property type="project" value="TreeGrafter"/>
</dbReference>
<keyword evidence="2" id="KW-0963">Cytoplasm</keyword>
<organism evidence="4 5">
    <name type="scientific">Haemaphysalis longicornis</name>
    <name type="common">Bush tick</name>
    <dbReference type="NCBI Taxonomy" id="44386"/>
    <lineage>
        <taxon>Eukaryota</taxon>
        <taxon>Metazoa</taxon>
        <taxon>Ecdysozoa</taxon>
        <taxon>Arthropoda</taxon>
        <taxon>Chelicerata</taxon>
        <taxon>Arachnida</taxon>
        <taxon>Acari</taxon>
        <taxon>Parasitiformes</taxon>
        <taxon>Ixodida</taxon>
        <taxon>Ixodoidea</taxon>
        <taxon>Ixodidae</taxon>
        <taxon>Haemaphysalinae</taxon>
        <taxon>Haemaphysalis</taxon>
    </lineage>
</organism>
<dbReference type="Proteomes" id="UP000821853">
    <property type="component" value="Unassembled WGS sequence"/>
</dbReference>
<feature type="compositionally biased region" description="Polar residues" evidence="3">
    <location>
        <begin position="141"/>
        <end position="153"/>
    </location>
</feature>
<dbReference type="PANTHER" id="PTHR12269:SF1">
    <property type="entry name" value="EUKARYOTIC TRANSLATION INITIATION FACTOR 4E TRANSPORTER"/>
    <property type="match status" value="1"/>
</dbReference>
<sequence>MAMVQRDGSGEEALNGVEGKQEGVTEEEEECAVEGAEQGAATTVTAQSSMEEGSSGHSSSSRSSSLGDVKAVGEQGEEEAEGGAPKEEKDPGPPRHQYSKAELLKLRNGDHQRPLCLDPAYNNLSGMWDPERWFLGKRRGSSASPTEEAAQSTAGGSGGVAPASSSSSGGGGQAAQQPPRGSGKRERLDSEGGEGGGSAPLGGPKRRSSTDPKERLAREERDDLVLSPQRRSFGTGCHVSQPPQRTTAASESGPNKDDQGGLLHREPPSRRIGSGRILRDQRDWDRENREYGYGGGRRFDDSSHSGGGGGGHSNRYGRRGRDERIEEEEEPEWFVGGPTSQHDTIELVGFEEDPEMSRRTARRMRRCRDFASRKQQNNGPAPDQESQQKAEQKQQQQYDQSTGVSSSSHCSSSSSAAGSTSAGTASSSAGPSVASKLKRTDSQEDSSGTGTMDLSKLSGDGPGVTSTPLDDVLTETEVGAPSGGSRFSQWFRRDSPPLSSDPQLAPPLDSGLLAALSGGGGEDGHRRGEHHHQQQQRQENDLASRILASGAAAATASSCSPLLPAPQGRRLLLLLLPLFRLPPPLLRPPQGRSLLLPLLPVFRLPPLLCALPSSLPVPLLLSLLLRPPVLPDLPRGSPGWCCCPRLPRPRTPASWKTRSLWAPFSRLLHLPFAGVRIVRAFPASPALPSSLSCIPLRLVPLEKGVLGILREGANLEQKACLYQVYCRRLVLFGQGFCFVIGASL</sequence>
<feature type="compositionally biased region" description="Low complexity" evidence="3">
    <location>
        <begin position="48"/>
        <end position="74"/>
    </location>
</feature>
<dbReference type="PANTHER" id="PTHR12269">
    <property type="entry name" value="EUKARYOTIC TRANSLATION INITIATION FACTOR 4E TRANSPORTER"/>
    <property type="match status" value="1"/>
</dbReference>
<dbReference type="AlphaFoldDB" id="A0A9J6GQ84"/>
<dbReference type="GO" id="GO:0036464">
    <property type="term" value="C:cytoplasmic ribonucleoprotein granule"/>
    <property type="evidence" value="ECO:0007669"/>
    <property type="project" value="UniProtKB-ARBA"/>
</dbReference>
<gene>
    <name evidence="4" type="ORF">HPB48_016803</name>
</gene>
<feature type="compositionally biased region" description="Low complexity" evidence="3">
    <location>
        <begin position="506"/>
        <end position="516"/>
    </location>
</feature>
<dbReference type="GO" id="GO:0005634">
    <property type="term" value="C:nucleus"/>
    <property type="evidence" value="ECO:0007669"/>
    <property type="project" value="TreeGrafter"/>
</dbReference>
<accession>A0A9J6GQ84</accession>
<protein>
    <submittedName>
        <fullName evidence="4">Uncharacterized protein</fullName>
    </submittedName>
</protein>
<feature type="compositionally biased region" description="Basic and acidic residues" evidence="3">
    <location>
        <begin position="254"/>
        <end position="269"/>
    </location>
</feature>
<evidence type="ECO:0000256" key="2">
    <source>
        <dbReference type="ARBA" id="ARBA00022490"/>
    </source>
</evidence>
<comment type="caution">
    <text evidence="4">The sequence shown here is derived from an EMBL/GenBank/DDBJ whole genome shotgun (WGS) entry which is preliminary data.</text>
</comment>
<dbReference type="Pfam" id="PF10477">
    <property type="entry name" value="EIF4E-T"/>
    <property type="match status" value="2"/>
</dbReference>
<evidence type="ECO:0000313" key="5">
    <source>
        <dbReference type="Proteomes" id="UP000821853"/>
    </source>
</evidence>
<feature type="compositionally biased region" description="Basic and acidic residues" evidence="3">
    <location>
        <begin position="84"/>
        <end position="93"/>
    </location>
</feature>